<dbReference type="PRINTS" id="PR00086">
    <property type="entry name" value="LLDHDRGNASE"/>
</dbReference>
<sequence>MNVNRKFRPRVAVIGAGFSGIAAAVALKKRGIDDFVIFERSRGLGGTWRHNTYPGAEVDLESHIYSFSFERYDWTRTHAGWSELLGYLHYVANKWNLVPHMLFNEEVRYVQWSDERQDYTVSTGSQVDHGRFDYVISAVGFLNTPAKPAFVREDHDFGGPICHTSEWRDGLDMAGKSVGILGTGSSAVQVVTEAEKVASAVTVFQIEPNWMLPKQARDFTPLERRLNKLAPVYAYRRLRLWLQYDLRQHQARHAREDRHLNGKRRNAALAYLHQEMVDRPDLLDVLTPDFPMEGRRTVISDTYYQALKSSTVRLVPHAVKGLSARGAIDANGEEHQLDMIVLATGFQAHKYLSTYQVIGENGADLHDAWTDGAEAFLGMMVPGFPNFFIMFGPNTNVVPLVAFYEAQADFAAAAVARAAREGKRRVEVRRSAFYIYNDWVQSRLAKTVWAVTESYFRAGSNRAGKVISQWPASPSTYILATKLLRRIAISRT</sequence>
<evidence type="ECO:0000313" key="1">
    <source>
        <dbReference type="EMBL" id="BDY28873.1"/>
    </source>
</evidence>
<dbReference type="AlphaFoldDB" id="A0AAI8XNK0"/>
<name>A0AAI8XNK0_MYCME</name>
<dbReference type="SUPFAM" id="SSF51905">
    <property type="entry name" value="FAD/NAD(P)-binding domain"/>
    <property type="match status" value="1"/>
</dbReference>
<dbReference type="Proteomes" id="UP001241092">
    <property type="component" value="Chromosome"/>
</dbReference>
<dbReference type="GO" id="GO:0016616">
    <property type="term" value="F:oxidoreductase activity, acting on the CH-OH group of donors, NAD or NADP as acceptor"/>
    <property type="evidence" value="ECO:0007669"/>
    <property type="project" value="InterPro"/>
</dbReference>
<keyword evidence="1" id="KW-0560">Oxidoreductase</keyword>
<gene>
    <name evidence="1" type="ORF">hbim_02809</name>
</gene>
<organism evidence="1 2">
    <name type="scientific">Mycolicibacterium mageritense</name>
    <name type="common">Mycobacterium mageritense</name>
    <dbReference type="NCBI Taxonomy" id="53462"/>
    <lineage>
        <taxon>Bacteria</taxon>
        <taxon>Bacillati</taxon>
        <taxon>Actinomycetota</taxon>
        <taxon>Actinomycetes</taxon>
        <taxon>Mycobacteriales</taxon>
        <taxon>Mycobacteriaceae</taxon>
        <taxon>Mycolicibacterium</taxon>
    </lineage>
</organism>
<dbReference type="InterPro" id="IPR036188">
    <property type="entry name" value="FAD/NAD-bd_sf"/>
</dbReference>
<keyword evidence="1" id="KW-0503">Monooxygenase</keyword>
<dbReference type="Gene3D" id="3.50.50.60">
    <property type="entry name" value="FAD/NAD(P)-binding domain"/>
    <property type="match status" value="3"/>
</dbReference>
<dbReference type="GO" id="GO:0019752">
    <property type="term" value="P:carboxylic acid metabolic process"/>
    <property type="evidence" value="ECO:0007669"/>
    <property type="project" value="InterPro"/>
</dbReference>
<dbReference type="GO" id="GO:0004497">
    <property type="term" value="F:monooxygenase activity"/>
    <property type="evidence" value="ECO:0007669"/>
    <property type="project" value="UniProtKB-KW"/>
</dbReference>
<dbReference type="InterPro" id="IPR001557">
    <property type="entry name" value="L-lactate/malate_DH"/>
</dbReference>
<dbReference type="EC" id="1.14.13.-" evidence="1"/>
<protein>
    <submittedName>
        <fullName evidence="1">Baeyer-Villiger monooxygenase</fullName>
        <ecNumber evidence="1">1.14.13.-</ecNumber>
    </submittedName>
</protein>
<dbReference type="RefSeq" id="WP_286215436.1">
    <property type="nucleotide sequence ID" value="NZ_AP027452.1"/>
</dbReference>
<evidence type="ECO:0000313" key="2">
    <source>
        <dbReference type="Proteomes" id="UP001241092"/>
    </source>
</evidence>
<dbReference type="EMBL" id="AP027452">
    <property type="protein sequence ID" value="BDY28873.1"/>
    <property type="molecule type" value="Genomic_DNA"/>
</dbReference>
<dbReference type="PANTHER" id="PTHR42877:SF4">
    <property type="entry name" value="FAD_NAD(P)-BINDING DOMAIN-CONTAINING PROTEIN-RELATED"/>
    <property type="match status" value="1"/>
</dbReference>
<reference evidence="1" key="1">
    <citation type="submission" date="2023-03" db="EMBL/GenBank/DDBJ databases">
        <title>Draft genome sequence of a Mycolicibacterium mageritense strain H4_3_1 isolated from a hybrid biological-inorganic system reactor.</title>
        <authorList>
            <person name="Feng X."/>
            <person name="Kazama D."/>
            <person name="Sato K."/>
            <person name="Kobayashi H."/>
        </authorList>
    </citation>
    <scope>NUCLEOTIDE SEQUENCE</scope>
    <source>
        <strain evidence="1">H4_3_1</strain>
    </source>
</reference>
<dbReference type="Pfam" id="PF13738">
    <property type="entry name" value="Pyr_redox_3"/>
    <property type="match status" value="1"/>
</dbReference>
<accession>A0AAI8XNK0</accession>
<dbReference type="InterPro" id="IPR051209">
    <property type="entry name" value="FAD-bind_Monooxygenase_sf"/>
</dbReference>
<dbReference type="PANTHER" id="PTHR42877">
    <property type="entry name" value="L-ORNITHINE N(5)-MONOOXYGENASE-RELATED"/>
    <property type="match status" value="1"/>
</dbReference>
<proteinExistence type="predicted"/>